<accession>A0A9P9BLG1</accession>
<proteinExistence type="predicted"/>
<feature type="repeat" description="ANK" evidence="3">
    <location>
        <begin position="1216"/>
        <end position="1248"/>
    </location>
</feature>
<dbReference type="Pfam" id="PF24883">
    <property type="entry name" value="NPHP3_N"/>
    <property type="match status" value="1"/>
</dbReference>
<dbReference type="EMBL" id="JAGTJQ010000009">
    <property type="protein sequence ID" value="KAH7024882.1"/>
    <property type="molecule type" value="Genomic_DNA"/>
</dbReference>
<dbReference type="InterPro" id="IPR056125">
    <property type="entry name" value="DUF7708"/>
</dbReference>
<feature type="repeat" description="ANK" evidence="3">
    <location>
        <begin position="972"/>
        <end position="1004"/>
    </location>
</feature>
<feature type="repeat" description="ANK" evidence="3">
    <location>
        <begin position="1042"/>
        <end position="1074"/>
    </location>
</feature>
<dbReference type="AlphaFoldDB" id="A0A9P9BLG1"/>
<dbReference type="Pfam" id="PF12796">
    <property type="entry name" value="Ank_2"/>
    <property type="match status" value="4"/>
</dbReference>
<dbReference type="GeneID" id="70178257"/>
<dbReference type="PROSITE" id="PS50088">
    <property type="entry name" value="ANK_REPEAT"/>
    <property type="match status" value="10"/>
</dbReference>
<dbReference type="PROSITE" id="PS50297">
    <property type="entry name" value="ANK_REP_REGION"/>
    <property type="match status" value="10"/>
</dbReference>
<keyword evidence="8" id="KW-1185">Reference proteome</keyword>
<evidence type="ECO:0000256" key="1">
    <source>
        <dbReference type="ARBA" id="ARBA00022737"/>
    </source>
</evidence>
<feature type="repeat" description="ANK" evidence="3">
    <location>
        <begin position="1146"/>
        <end position="1178"/>
    </location>
</feature>
<dbReference type="InterPro" id="IPR054471">
    <property type="entry name" value="GPIID_WHD"/>
</dbReference>
<dbReference type="InterPro" id="IPR036770">
    <property type="entry name" value="Ankyrin_rpt-contain_sf"/>
</dbReference>
<dbReference type="InterPro" id="IPR027417">
    <property type="entry name" value="P-loop_NTPase"/>
</dbReference>
<evidence type="ECO:0000313" key="7">
    <source>
        <dbReference type="EMBL" id="KAH7024882.1"/>
    </source>
</evidence>
<keyword evidence="1" id="KW-0677">Repeat</keyword>
<dbReference type="SMART" id="SM00248">
    <property type="entry name" value="ANK"/>
    <property type="match status" value="12"/>
</dbReference>
<feature type="domain" description="GPI inositol-deacylase winged helix" evidence="4">
    <location>
        <begin position="579"/>
        <end position="659"/>
    </location>
</feature>
<evidence type="ECO:0000259" key="4">
    <source>
        <dbReference type="Pfam" id="PF22939"/>
    </source>
</evidence>
<feature type="repeat" description="ANK" evidence="3">
    <location>
        <begin position="1007"/>
        <end position="1039"/>
    </location>
</feature>
<dbReference type="SUPFAM" id="SSF48403">
    <property type="entry name" value="Ankyrin repeat"/>
    <property type="match status" value="1"/>
</dbReference>
<dbReference type="Gene3D" id="1.25.40.20">
    <property type="entry name" value="Ankyrin repeat-containing domain"/>
    <property type="match status" value="4"/>
</dbReference>
<dbReference type="RefSeq" id="XP_046008430.1">
    <property type="nucleotide sequence ID" value="XM_046148711.1"/>
</dbReference>
<evidence type="ECO:0000259" key="6">
    <source>
        <dbReference type="Pfam" id="PF24883"/>
    </source>
</evidence>
<keyword evidence="2 3" id="KW-0040">ANK repeat</keyword>
<dbReference type="Proteomes" id="UP000756346">
    <property type="component" value="Unassembled WGS sequence"/>
</dbReference>
<feature type="repeat" description="ANK" evidence="3">
    <location>
        <begin position="937"/>
        <end position="969"/>
    </location>
</feature>
<feature type="domain" description="Nephrocystin 3-like N-terminal" evidence="6">
    <location>
        <begin position="305"/>
        <end position="464"/>
    </location>
</feature>
<dbReference type="Gene3D" id="3.40.50.300">
    <property type="entry name" value="P-loop containing nucleotide triphosphate hydrolases"/>
    <property type="match status" value="1"/>
</dbReference>
<feature type="repeat" description="ANK" evidence="3">
    <location>
        <begin position="1181"/>
        <end position="1213"/>
    </location>
</feature>
<dbReference type="Pfam" id="PF00023">
    <property type="entry name" value="Ank"/>
    <property type="match status" value="2"/>
</dbReference>
<dbReference type="InterPro" id="IPR056884">
    <property type="entry name" value="NPHP3-like_N"/>
</dbReference>
<dbReference type="PANTHER" id="PTHR24123">
    <property type="entry name" value="ANKYRIN REPEAT-CONTAINING"/>
    <property type="match status" value="1"/>
</dbReference>
<evidence type="ECO:0000256" key="2">
    <source>
        <dbReference type="ARBA" id="ARBA00023043"/>
    </source>
</evidence>
<sequence>MAGPLSSALGPSGLYQSLEDALAGFQAVLSDDQRQELQGIKKNHVNADADAVLVFTASLDSINRQRRGRSTSTRLHSFLSSVGDFCTTMTDGKPVNIADTYVSSHPEIAALVWGSVKLTMIVITNFMSYNDGIFKLLMEITKFCPVASEYRSLYPDSTRLQKTLSNFYAAVIRCCRHLVQVMQRRGYMQVARKLATSFDQEFRPDLDDIRSHRKSVTEEVALAKAQVDLHHHQLQATERQKASHSRKVMGRFFSSTENSLHKIGTQQIQSSNYESARRRQQLLDSLSSHDFRRPFKQANERRYGNTTRWVFDTPQFQQWLDGESPVLWCSGKIGSGKTIVASSAIHHLLNVKGSLGCPISFFFAEYDDAASLNPDVILRSILRQMLQGTKISQAMGRSIQSMISSPTSSDLSDLLRELTQVPLKSYIVIDGVDQCEAKDRKELLKTLSTVAIPGSNTRLFLSGRNSLQDELHKYFPGMGRLKLDCEATTDDIATYIKGFLDEKLKDGDLVVRDPTLVGDVRAALEKGAQGMFLWASLQLEDICRQHCDADIRHTLDNLPGDLAGTFLRALRRIESQKQGDTARKIFPWVAAAKRPLTLGELREAIAIEIGQEYSEPDRLYNNMGRAASWCENLIQVDEESQVVQFVHSTVKDFLMQDPQLDDTAAFHVRLDDADHGLGELCVTYLNFNDFKTALAVRSKPLLVDPSNVTHELFKPGSKRATLARQFLPKSSTGMHDMRTAAAFRSRESRSTSTTLEDGHPLLNYARVHWITHTKSFSEGKSKTWHHWKNILIDGHAIAEKPWGNRRNEIWTWALESRHFALIQLLLTTSTFRDGFSARIVYDATTQNDSQLMDIFLEASLPLGILNVALLIASSSGKHSMVERLVDAKADVNAVSPSSGSAPPQTALQAAAAAGYLDVIERLLGAKGNVNAAPSQPYGQTALQGAAGRGHLNVVDRLLEAKAEVNASPSGYNGRTALQAAAEGGHLDVVDRLLEAKAEVNAVPSGSGGRTALQAAAEGGHLDVVDRLLEANAKVNASPSGRYGRTALQAAAEGGHLDVVDRLLEAKAEVNASPSGYNGRTALQAAAEGGHLNVVDRLLEVNAEVNAKPTEFGRTALQAAAEGGHLNVVDRLLEVKAKVNAVPSGSGGRTALQAAAEGGHLDVVDRLLEAKAEVNASPSGYNGRTALQAAAEGGHLDVVDRLLEAKAEVNASPSGYYGRTALQAAAGGGHLDIIERLLKAKAEVNAVPSGSGGRTALQAAAEGGHTDVVHRLQRAGAR</sequence>
<reference evidence="7" key="1">
    <citation type="journal article" date="2021" name="Nat. Commun.">
        <title>Genetic determinants of endophytism in the Arabidopsis root mycobiome.</title>
        <authorList>
            <person name="Mesny F."/>
            <person name="Miyauchi S."/>
            <person name="Thiergart T."/>
            <person name="Pickel B."/>
            <person name="Atanasova L."/>
            <person name="Karlsson M."/>
            <person name="Huettel B."/>
            <person name="Barry K.W."/>
            <person name="Haridas S."/>
            <person name="Chen C."/>
            <person name="Bauer D."/>
            <person name="Andreopoulos W."/>
            <person name="Pangilinan J."/>
            <person name="LaButti K."/>
            <person name="Riley R."/>
            <person name="Lipzen A."/>
            <person name="Clum A."/>
            <person name="Drula E."/>
            <person name="Henrissat B."/>
            <person name="Kohler A."/>
            <person name="Grigoriev I.V."/>
            <person name="Martin F.M."/>
            <person name="Hacquard S."/>
        </authorList>
    </citation>
    <scope>NUCLEOTIDE SEQUENCE</scope>
    <source>
        <strain evidence="7">MPI-CAGE-CH-0230</strain>
    </source>
</reference>
<dbReference type="Pfam" id="PF22939">
    <property type="entry name" value="WHD_GPIID"/>
    <property type="match status" value="1"/>
</dbReference>
<feature type="domain" description="DUF7708" evidence="5">
    <location>
        <begin position="96"/>
        <end position="224"/>
    </location>
</feature>
<comment type="caution">
    <text evidence="7">The sequence shown here is derived from an EMBL/GenBank/DDBJ whole genome shotgun (WGS) entry which is preliminary data.</text>
</comment>
<name>A0A9P9BLG1_9PEZI</name>
<protein>
    <submittedName>
        <fullName evidence="7">Ankyrin repeat-containing domain protein</fullName>
    </submittedName>
</protein>
<feature type="repeat" description="ANK" evidence="3">
    <location>
        <begin position="1251"/>
        <end position="1277"/>
    </location>
</feature>
<dbReference type="InterPro" id="IPR051165">
    <property type="entry name" value="Multifunctional_ANK_Repeat"/>
</dbReference>
<gene>
    <name evidence="7" type="ORF">B0I36DRAFT_164801</name>
</gene>
<feature type="repeat" description="ANK" evidence="3">
    <location>
        <begin position="1111"/>
        <end position="1143"/>
    </location>
</feature>
<evidence type="ECO:0000256" key="3">
    <source>
        <dbReference type="PROSITE-ProRule" id="PRU00023"/>
    </source>
</evidence>
<dbReference type="OrthoDB" id="7464126at2759"/>
<feature type="repeat" description="ANK" evidence="3">
    <location>
        <begin position="1077"/>
        <end position="1109"/>
    </location>
</feature>
<evidence type="ECO:0000313" key="8">
    <source>
        <dbReference type="Proteomes" id="UP000756346"/>
    </source>
</evidence>
<evidence type="ECO:0000259" key="5">
    <source>
        <dbReference type="Pfam" id="PF24809"/>
    </source>
</evidence>
<dbReference type="InterPro" id="IPR002110">
    <property type="entry name" value="Ankyrin_rpt"/>
</dbReference>
<dbReference type="PANTHER" id="PTHR24123:SF33">
    <property type="entry name" value="PROTEIN HOS4"/>
    <property type="match status" value="1"/>
</dbReference>
<dbReference type="Pfam" id="PF24809">
    <property type="entry name" value="DUF7708"/>
    <property type="match status" value="1"/>
</dbReference>
<organism evidence="7 8">
    <name type="scientific">Microdochium trichocladiopsis</name>
    <dbReference type="NCBI Taxonomy" id="1682393"/>
    <lineage>
        <taxon>Eukaryota</taxon>
        <taxon>Fungi</taxon>
        <taxon>Dikarya</taxon>
        <taxon>Ascomycota</taxon>
        <taxon>Pezizomycotina</taxon>
        <taxon>Sordariomycetes</taxon>
        <taxon>Xylariomycetidae</taxon>
        <taxon>Xylariales</taxon>
        <taxon>Microdochiaceae</taxon>
        <taxon>Microdochium</taxon>
    </lineage>
</organism>
<dbReference type="SUPFAM" id="SSF52540">
    <property type="entry name" value="P-loop containing nucleoside triphosphate hydrolases"/>
    <property type="match status" value="1"/>
</dbReference>